<gene>
    <name evidence="2" type="ORF">BLA29_011145</name>
</gene>
<organism evidence="2 3">
    <name type="scientific">Euroglyphus maynei</name>
    <name type="common">Mayne's house dust mite</name>
    <dbReference type="NCBI Taxonomy" id="6958"/>
    <lineage>
        <taxon>Eukaryota</taxon>
        <taxon>Metazoa</taxon>
        <taxon>Ecdysozoa</taxon>
        <taxon>Arthropoda</taxon>
        <taxon>Chelicerata</taxon>
        <taxon>Arachnida</taxon>
        <taxon>Acari</taxon>
        <taxon>Acariformes</taxon>
        <taxon>Sarcoptiformes</taxon>
        <taxon>Astigmata</taxon>
        <taxon>Psoroptidia</taxon>
        <taxon>Analgoidea</taxon>
        <taxon>Pyroglyphidae</taxon>
        <taxon>Pyroglyphinae</taxon>
        <taxon>Euroglyphus</taxon>
    </lineage>
</organism>
<keyword evidence="3" id="KW-1185">Reference proteome</keyword>
<evidence type="ECO:0000259" key="1">
    <source>
        <dbReference type="Pfam" id="PF09732"/>
    </source>
</evidence>
<accession>A0A1Y3BSU4</accession>
<dbReference type="SMART" id="SM01050">
    <property type="entry name" value="CactinC_cactus"/>
    <property type="match status" value="1"/>
</dbReference>
<sequence>MEFLSKTELRQKCIQEYESGGYSPKKLSMIDVNSDIILISGEDFERDLQEQRSETLKKLAAFPIPLVAFDQKDNKSTMIQPMNYDHNKQKLSQAEETFVREARKGMGDDEAIFSVEEELIDDNNKQLKAATNQLLMKEKYSWAEKYRPRKPRYFNRVHTGFEWNKYNQTHYDVDNPPPKVVQGYKFNIF</sequence>
<proteinExistence type="predicted"/>
<dbReference type="GO" id="GO:0045292">
    <property type="term" value="P:mRNA cis splicing, via spliceosome"/>
    <property type="evidence" value="ECO:0007669"/>
    <property type="project" value="TreeGrafter"/>
</dbReference>
<dbReference type="Proteomes" id="UP000194236">
    <property type="component" value="Unassembled WGS sequence"/>
</dbReference>
<dbReference type="PANTHER" id="PTHR21737">
    <property type="entry name" value="POLYGLUTAMINE BINDING PROTEIN 1/MARVEL MEMBRANE-ASSOCIATING DOMAIN CONTAINING 3"/>
    <property type="match status" value="1"/>
</dbReference>
<feature type="domain" description="Splicing factor Cactin C-terminal" evidence="1">
    <location>
        <begin position="142"/>
        <end position="189"/>
    </location>
</feature>
<reference evidence="2 3" key="1">
    <citation type="submission" date="2017-03" db="EMBL/GenBank/DDBJ databases">
        <title>Genome Survey of Euroglyphus maynei.</title>
        <authorList>
            <person name="Arlian L.G."/>
            <person name="Morgan M.S."/>
            <person name="Rider S.D."/>
        </authorList>
    </citation>
    <scope>NUCLEOTIDE SEQUENCE [LARGE SCALE GENOMIC DNA]</scope>
    <source>
        <strain evidence="2">Arlian Lab</strain>
        <tissue evidence="2">Whole body</tissue>
    </source>
</reference>
<dbReference type="Pfam" id="PF09732">
    <property type="entry name" value="CactinC_cactus"/>
    <property type="match status" value="1"/>
</dbReference>
<comment type="caution">
    <text evidence="2">The sequence shown here is derived from an EMBL/GenBank/DDBJ whole genome shotgun (WGS) entry which is preliminary data.</text>
</comment>
<dbReference type="GO" id="GO:0005681">
    <property type="term" value="C:spliceosomal complex"/>
    <property type="evidence" value="ECO:0007669"/>
    <property type="project" value="TreeGrafter"/>
</dbReference>
<dbReference type="EMBL" id="MUJZ01001096">
    <property type="protein sequence ID" value="OTF84030.1"/>
    <property type="molecule type" value="Genomic_DNA"/>
</dbReference>
<dbReference type="InterPro" id="IPR019134">
    <property type="entry name" value="Cactin_C"/>
</dbReference>
<evidence type="ECO:0000313" key="3">
    <source>
        <dbReference type="Proteomes" id="UP000194236"/>
    </source>
</evidence>
<feature type="non-terminal residue" evidence="2">
    <location>
        <position position="189"/>
    </location>
</feature>
<evidence type="ECO:0000313" key="2">
    <source>
        <dbReference type="EMBL" id="OTF84030.1"/>
    </source>
</evidence>
<dbReference type="GO" id="GO:0005737">
    <property type="term" value="C:cytoplasm"/>
    <property type="evidence" value="ECO:0007669"/>
    <property type="project" value="TreeGrafter"/>
</dbReference>
<dbReference type="AlphaFoldDB" id="A0A1Y3BSU4"/>
<dbReference type="PANTHER" id="PTHR21737:SF4">
    <property type="entry name" value="SPLICING FACTOR CACTIN"/>
    <property type="match status" value="1"/>
</dbReference>
<protein>
    <recommendedName>
        <fullName evidence="1">Splicing factor Cactin C-terminal domain-containing protein</fullName>
    </recommendedName>
</protein>
<name>A0A1Y3BSU4_EURMA</name>
<dbReference type="OrthoDB" id="265955at2759"/>